<dbReference type="WBParaSite" id="PSU_v2.g8468.t1">
    <property type="protein sequence ID" value="PSU_v2.g8468.t1"/>
    <property type="gene ID" value="PSU_v2.g8468"/>
</dbReference>
<evidence type="ECO:0000313" key="3">
    <source>
        <dbReference type="WBParaSite" id="PSU_v2.g8468.t1"/>
    </source>
</evidence>
<sequence length="189" mass="21053">MKYFKFFIFAAFLFFGILAQRFQRHLNITNDAQNGILIDGWNFPDIADELAADRNYVELNNYGEVTIELSNGELEFEICSDGCMDKEVVVCYDATNIVSSLQTGCGPNQCIFKAGVLKDSVGKFLWFMSQSLATPVTSPKCESAVMKSPEAIISFSTIAPIKSCEPLKRDGNVVKLFIKQFGCSLKVVR</sequence>
<accession>A0A914Z972</accession>
<organism evidence="2 3">
    <name type="scientific">Panagrolaimus superbus</name>
    <dbReference type="NCBI Taxonomy" id="310955"/>
    <lineage>
        <taxon>Eukaryota</taxon>
        <taxon>Metazoa</taxon>
        <taxon>Ecdysozoa</taxon>
        <taxon>Nematoda</taxon>
        <taxon>Chromadorea</taxon>
        <taxon>Rhabditida</taxon>
        <taxon>Tylenchina</taxon>
        <taxon>Panagrolaimomorpha</taxon>
        <taxon>Panagrolaimoidea</taxon>
        <taxon>Panagrolaimidae</taxon>
        <taxon>Panagrolaimus</taxon>
    </lineage>
</organism>
<name>A0A914Z972_9BILA</name>
<evidence type="ECO:0000256" key="1">
    <source>
        <dbReference type="SAM" id="SignalP"/>
    </source>
</evidence>
<evidence type="ECO:0000313" key="2">
    <source>
        <dbReference type="Proteomes" id="UP000887577"/>
    </source>
</evidence>
<keyword evidence="1" id="KW-0732">Signal</keyword>
<dbReference type="AlphaFoldDB" id="A0A914Z972"/>
<proteinExistence type="predicted"/>
<dbReference type="Proteomes" id="UP000887577">
    <property type="component" value="Unplaced"/>
</dbReference>
<feature type="chain" id="PRO_5037343600" evidence="1">
    <location>
        <begin position="20"/>
        <end position="189"/>
    </location>
</feature>
<protein>
    <submittedName>
        <fullName evidence="3">Uncharacterized protein</fullName>
    </submittedName>
</protein>
<feature type="signal peptide" evidence="1">
    <location>
        <begin position="1"/>
        <end position="19"/>
    </location>
</feature>
<reference evidence="3" key="1">
    <citation type="submission" date="2022-11" db="UniProtKB">
        <authorList>
            <consortium name="WormBaseParasite"/>
        </authorList>
    </citation>
    <scope>IDENTIFICATION</scope>
</reference>
<keyword evidence="2" id="KW-1185">Reference proteome</keyword>